<keyword evidence="1" id="KW-1133">Transmembrane helix</keyword>
<keyword evidence="1" id="KW-0472">Membrane</keyword>
<reference evidence="2" key="1">
    <citation type="submission" date="2020-04" db="EMBL/GenBank/DDBJ databases">
        <authorList>
            <person name="Chiriac C."/>
            <person name="Salcher M."/>
            <person name="Ghai R."/>
            <person name="Kavagutti S V."/>
        </authorList>
    </citation>
    <scope>NUCLEOTIDE SEQUENCE</scope>
</reference>
<keyword evidence="1" id="KW-0812">Transmembrane</keyword>
<gene>
    <name evidence="2" type="ORF">UFOVP830_7</name>
</gene>
<dbReference type="EMBL" id="LR796761">
    <property type="protein sequence ID" value="CAB4164186.1"/>
    <property type="molecule type" value="Genomic_DNA"/>
</dbReference>
<sequence length="79" mass="8861">MLSLFAKLPYDKALHYVYGSVLFSLFYHLFGCVNALLAVCMIAAGKEVYDFMHRDSHTPDFWDFVATMAGALVCASVLF</sequence>
<accession>A0A6J5P2M8</accession>
<organism evidence="2">
    <name type="scientific">uncultured Caudovirales phage</name>
    <dbReference type="NCBI Taxonomy" id="2100421"/>
    <lineage>
        <taxon>Viruses</taxon>
        <taxon>Duplodnaviria</taxon>
        <taxon>Heunggongvirae</taxon>
        <taxon>Uroviricota</taxon>
        <taxon>Caudoviricetes</taxon>
        <taxon>Peduoviridae</taxon>
        <taxon>Maltschvirus</taxon>
        <taxon>Maltschvirus maltsch</taxon>
    </lineage>
</organism>
<proteinExistence type="predicted"/>
<name>A0A6J5P2M8_9CAUD</name>
<evidence type="ECO:0000313" key="2">
    <source>
        <dbReference type="EMBL" id="CAB4164186.1"/>
    </source>
</evidence>
<protein>
    <submittedName>
        <fullName evidence="2">Uncharacterized protein</fullName>
    </submittedName>
</protein>
<evidence type="ECO:0000256" key="1">
    <source>
        <dbReference type="SAM" id="Phobius"/>
    </source>
</evidence>
<feature type="transmembrane region" description="Helical" evidence="1">
    <location>
        <begin position="16"/>
        <end position="40"/>
    </location>
</feature>